<protein>
    <submittedName>
        <fullName evidence="1">Uncharacterized protein</fullName>
    </submittedName>
</protein>
<dbReference type="OrthoDB" id="2146607at2"/>
<dbReference type="PATRIC" id="fig|1620.3.peg.773"/>
<keyword evidence="2" id="KW-1185">Reference proteome</keyword>
<dbReference type="EMBL" id="JQCD01000029">
    <property type="protein sequence ID" value="KRN76500.1"/>
    <property type="molecule type" value="Genomic_DNA"/>
</dbReference>
<dbReference type="STRING" id="1620.IV67_GL000760"/>
<dbReference type="RefSeq" id="WP_057788297.1">
    <property type="nucleotide sequence ID" value="NZ_JQCD01000029.1"/>
</dbReference>
<dbReference type="AlphaFoldDB" id="A0A0R2JQK8"/>
<evidence type="ECO:0000313" key="2">
    <source>
        <dbReference type="Proteomes" id="UP000051673"/>
    </source>
</evidence>
<name>A0A0R2JQK8_9LACO</name>
<organism evidence="1 2">
    <name type="scientific">Weissella minor</name>
    <dbReference type="NCBI Taxonomy" id="1620"/>
    <lineage>
        <taxon>Bacteria</taxon>
        <taxon>Bacillati</taxon>
        <taxon>Bacillota</taxon>
        <taxon>Bacilli</taxon>
        <taxon>Lactobacillales</taxon>
        <taxon>Lactobacillaceae</taxon>
        <taxon>Weissella</taxon>
    </lineage>
</organism>
<proteinExistence type="predicted"/>
<comment type="caution">
    <text evidence="1">The sequence shown here is derived from an EMBL/GenBank/DDBJ whole genome shotgun (WGS) entry which is preliminary data.</text>
</comment>
<sequence length="149" mass="17815">MTELVAFKPLVGGVLKVNGLTRSHPQYDDYFQELMLILWERSANEPDLAPTHNTQLFRFLLWRLKDMQRKEWLQQSRCQLKQEVDAGFCEDVYMGMWYALKQQLPLSLQPIYQHVLDYPDLTLQARSRQLAVNRKTLRRRLDMIGRYIK</sequence>
<gene>
    <name evidence="1" type="ORF">IV67_GL000760</name>
</gene>
<dbReference type="Proteomes" id="UP000051673">
    <property type="component" value="Unassembled WGS sequence"/>
</dbReference>
<evidence type="ECO:0000313" key="1">
    <source>
        <dbReference type="EMBL" id="KRN76500.1"/>
    </source>
</evidence>
<reference evidence="1 2" key="1">
    <citation type="journal article" date="2015" name="Genome Announc.">
        <title>Expanding the biotechnology potential of lactobacilli through comparative genomics of 213 strains and associated genera.</title>
        <authorList>
            <person name="Sun Z."/>
            <person name="Harris H.M."/>
            <person name="McCann A."/>
            <person name="Guo C."/>
            <person name="Argimon S."/>
            <person name="Zhang W."/>
            <person name="Yang X."/>
            <person name="Jeffery I.B."/>
            <person name="Cooney J.C."/>
            <person name="Kagawa T.F."/>
            <person name="Liu W."/>
            <person name="Song Y."/>
            <person name="Salvetti E."/>
            <person name="Wrobel A."/>
            <person name="Rasinkangas P."/>
            <person name="Parkhill J."/>
            <person name="Rea M.C."/>
            <person name="O'Sullivan O."/>
            <person name="Ritari J."/>
            <person name="Douillard F.P."/>
            <person name="Paul Ross R."/>
            <person name="Yang R."/>
            <person name="Briner A.E."/>
            <person name="Felis G.E."/>
            <person name="de Vos W.M."/>
            <person name="Barrangou R."/>
            <person name="Klaenhammer T.R."/>
            <person name="Caufield P.W."/>
            <person name="Cui Y."/>
            <person name="Zhang H."/>
            <person name="O'Toole P.W."/>
        </authorList>
    </citation>
    <scope>NUCLEOTIDE SEQUENCE [LARGE SCALE GENOMIC DNA]</scope>
    <source>
        <strain evidence="1 2">DSM 20014</strain>
    </source>
</reference>
<accession>A0A0R2JQK8</accession>